<dbReference type="EMBL" id="MU006296">
    <property type="protein sequence ID" value="KAF2853151.1"/>
    <property type="molecule type" value="Genomic_DNA"/>
</dbReference>
<name>A0A6A7BCA3_9PLEO</name>
<accession>A0A6A7BCA3</accession>
<dbReference type="OrthoDB" id="5430750at2759"/>
<evidence type="ECO:0000313" key="2">
    <source>
        <dbReference type="Proteomes" id="UP000799423"/>
    </source>
</evidence>
<proteinExistence type="predicted"/>
<dbReference type="Proteomes" id="UP000799423">
    <property type="component" value="Unassembled WGS sequence"/>
</dbReference>
<organism evidence="1 2">
    <name type="scientific">Plenodomus tracheiphilus IPT5</name>
    <dbReference type="NCBI Taxonomy" id="1408161"/>
    <lineage>
        <taxon>Eukaryota</taxon>
        <taxon>Fungi</taxon>
        <taxon>Dikarya</taxon>
        <taxon>Ascomycota</taxon>
        <taxon>Pezizomycotina</taxon>
        <taxon>Dothideomycetes</taxon>
        <taxon>Pleosporomycetidae</taxon>
        <taxon>Pleosporales</taxon>
        <taxon>Pleosporineae</taxon>
        <taxon>Leptosphaeriaceae</taxon>
        <taxon>Plenodomus</taxon>
    </lineage>
</organism>
<gene>
    <name evidence="1" type="ORF">T440DRAFT_515873</name>
</gene>
<protein>
    <submittedName>
        <fullName evidence="1">Uncharacterized protein</fullName>
    </submittedName>
</protein>
<sequence>MEVSFRGIRNAYVNSSHDQDYTSSTHVIAALSGALGMMHRSFWTDITLCLSDRYASYLGHLQYRLHRSPSTKLVMDLLQVQEELNIIISIMEQQMDLVARLQEHSRPAHNKRHSHASIRPYHKQTPGALPPAGIATYRQVSFSHASDPAIQLLENLQREYKDLVDL</sequence>
<dbReference type="AlphaFoldDB" id="A0A6A7BCA3"/>
<evidence type="ECO:0000313" key="1">
    <source>
        <dbReference type="EMBL" id="KAF2853151.1"/>
    </source>
</evidence>
<keyword evidence="2" id="KW-1185">Reference proteome</keyword>
<reference evidence="1" key="1">
    <citation type="submission" date="2020-01" db="EMBL/GenBank/DDBJ databases">
        <authorList>
            <consortium name="DOE Joint Genome Institute"/>
            <person name="Haridas S."/>
            <person name="Albert R."/>
            <person name="Binder M."/>
            <person name="Bloem J."/>
            <person name="Labutti K."/>
            <person name="Salamov A."/>
            <person name="Andreopoulos B."/>
            <person name="Baker S.E."/>
            <person name="Barry K."/>
            <person name="Bills G."/>
            <person name="Bluhm B.H."/>
            <person name="Cannon C."/>
            <person name="Castanera R."/>
            <person name="Culley D.E."/>
            <person name="Daum C."/>
            <person name="Ezra D."/>
            <person name="Gonzalez J.B."/>
            <person name="Henrissat B."/>
            <person name="Kuo A."/>
            <person name="Liang C."/>
            <person name="Lipzen A."/>
            <person name="Lutzoni F."/>
            <person name="Magnuson J."/>
            <person name="Mondo S."/>
            <person name="Nolan M."/>
            <person name="Ohm R."/>
            <person name="Pangilinan J."/>
            <person name="Park H.-J."/>
            <person name="Ramirez L."/>
            <person name="Alfaro M."/>
            <person name="Sun H."/>
            <person name="Tritt A."/>
            <person name="Yoshinaga Y."/>
            <person name="Zwiers L.-H."/>
            <person name="Turgeon B.G."/>
            <person name="Goodwin S.B."/>
            <person name="Spatafora J.W."/>
            <person name="Crous P.W."/>
            <person name="Grigoriev I.V."/>
        </authorList>
    </citation>
    <scope>NUCLEOTIDE SEQUENCE</scope>
    <source>
        <strain evidence="1">IPT5</strain>
    </source>
</reference>